<comment type="caution">
    <text evidence="2">The sequence shown here is derived from an EMBL/GenBank/DDBJ whole genome shotgun (WGS) entry which is preliminary data.</text>
</comment>
<keyword evidence="1" id="KW-1133">Transmembrane helix</keyword>
<accession>A0A2K2FWT3</accession>
<protein>
    <submittedName>
        <fullName evidence="2">Peptidase</fullName>
    </submittedName>
</protein>
<sequence>MRWIDLAHRWAGGLIGLLLALIGLSGAILVHRDAWTIAPHKSDALVRDATQVASAVERIMHDPAGRAKAITFAAPGFGVNRVAFDHGGAYTTQAGEMLVRWNTQWSRPELWLADFHMHLFSGDTGEIIVGVAGLAGLAFVVTGTVLWWRTRRTFELRLLPKRMSRPAIVRHHRDLGVIIAPLLLLSFVTGSVLVFRPLSSLLLGPGATAAIVSAATPPTAPAAALSEDLDWGAMIRKARQRFPDADFRSLSLPRKAGGPIVLRMKQPWEWLPNGRSTLWFAANDGHLIEARDPVAAPLQVRLYSMLYPLHAGKVGGLPYRLVMTISGLALALLGSLTVWTFWFRRKPGRRPA</sequence>
<dbReference type="AlphaFoldDB" id="A0A2K2FWT3"/>
<keyword evidence="3" id="KW-1185">Reference proteome</keyword>
<evidence type="ECO:0000313" key="3">
    <source>
        <dbReference type="Proteomes" id="UP000236327"/>
    </source>
</evidence>
<dbReference type="RefSeq" id="WP_103097950.1">
    <property type="nucleotide sequence ID" value="NZ_LYMM01000053.1"/>
</dbReference>
<dbReference type="OrthoDB" id="7328956at2"/>
<keyword evidence="1" id="KW-0812">Transmembrane</keyword>
<dbReference type="InterPro" id="IPR005625">
    <property type="entry name" value="PepSY-ass_TM"/>
</dbReference>
<evidence type="ECO:0000313" key="2">
    <source>
        <dbReference type="EMBL" id="PNU03257.1"/>
    </source>
</evidence>
<keyword evidence="1" id="KW-0472">Membrane</keyword>
<evidence type="ECO:0000256" key="1">
    <source>
        <dbReference type="SAM" id="Phobius"/>
    </source>
</evidence>
<dbReference type="PANTHER" id="PTHR34219">
    <property type="entry name" value="IRON-REGULATED INNER MEMBRANE PROTEIN-RELATED"/>
    <property type="match status" value="1"/>
</dbReference>
<feature type="transmembrane region" description="Helical" evidence="1">
    <location>
        <begin position="127"/>
        <end position="148"/>
    </location>
</feature>
<dbReference type="PANTHER" id="PTHR34219:SF3">
    <property type="entry name" value="BLL7967 PROTEIN"/>
    <property type="match status" value="1"/>
</dbReference>
<dbReference type="Proteomes" id="UP000236327">
    <property type="component" value="Unassembled WGS sequence"/>
</dbReference>
<feature type="transmembrane region" description="Helical" evidence="1">
    <location>
        <begin position="12"/>
        <end position="30"/>
    </location>
</feature>
<gene>
    <name evidence="2" type="ORF">A8V01_24065</name>
</gene>
<proteinExistence type="predicted"/>
<feature type="transmembrane region" description="Helical" evidence="1">
    <location>
        <begin position="321"/>
        <end position="343"/>
    </location>
</feature>
<dbReference type="Pfam" id="PF03929">
    <property type="entry name" value="PepSY_TM"/>
    <property type="match status" value="1"/>
</dbReference>
<dbReference type="EMBL" id="LYMM01000053">
    <property type="protein sequence ID" value="PNU03257.1"/>
    <property type="molecule type" value="Genomic_DNA"/>
</dbReference>
<organism evidence="2 3">
    <name type="scientific">Novosphingobium guangzhouense</name>
    <dbReference type="NCBI Taxonomy" id="1850347"/>
    <lineage>
        <taxon>Bacteria</taxon>
        <taxon>Pseudomonadati</taxon>
        <taxon>Pseudomonadota</taxon>
        <taxon>Alphaproteobacteria</taxon>
        <taxon>Sphingomonadales</taxon>
        <taxon>Sphingomonadaceae</taxon>
        <taxon>Novosphingobium</taxon>
    </lineage>
</organism>
<reference evidence="2 3" key="1">
    <citation type="submission" date="2016-05" db="EMBL/GenBank/DDBJ databases">
        <title>Complete genome sequence of Novosphingobium guangzhouense SA925(T).</title>
        <authorList>
            <person name="Sha S."/>
        </authorList>
    </citation>
    <scope>NUCLEOTIDE SEQUENCE [LARGE SCALE GENOMIC DNA]</scope>
    <source>
        <strain evidence="2 3">SA925</strain>
    </source>
</reference>
<feature type="transmembrane region" description="Helical" evidence="1">
    <location>
        <begin position="175"/>
        <end position="195"/>
    </location>
</feature>
<name>A0A2K2FWT3_9SPHN</name>